<accession>A0A7X0LJH5</accession>
<evidence type="ECO:0008006" key="3">
    <source>
        <dbReference type="Google" id="ProtNLM"/>
    </source>
</evidence>
<proteinExistence type="predicted"/>
<dbReference type="RefSeq" id="WP_184675906.1">
    <property type="nucleotide sequence ID" value="NZ_JACHGY010000001.1"/>
</dbReference>
<dbReference type="EMBL" id="JACHGY010000001">
    <property type="protein sequence ID" value="MBB6428611.1"/>
    <property type="molecule type" value="Genomic_DNA"/>
</dbReference>
<protein>
    <recommendedName>
        <fullName evidence="3">Flagellin N-methylase</fullName>
    </recommendedName>
</protein>
<reference evidence="1 2" key="1">
    <citation type="submission" date="2020-08" db="EMBL/GenBank/DDBJ databases">
        <title>Genomic Encyclopedia of Type Strains, Phase IV (KMG-IV): sequencing the most valuable type-strain genomes for metagenomic binning, comparative biology and taxonomic classification.</title>
        <authorList>
            <person name="Goeker M."/>
        </authorList>
    </citation>
    <scope>NUCLEOTIDE SEQUENCE [LARGE SCALE GENOMIC DNA]</scope>
    <source>
        <strain evidence="1 2">DSM 103725</strain>
    </source>
</reference>
<dbReference type="AlphaFoldDB" id="A0A7X0LJH5"/>
<organism evidence="1 2">
    <name type="scientific">Algisphaera agarilytica</name>
    <dbReference type="NCBI Taxonomy" id="1385975"/>
    <lineage>
        <taxon>Bacteria</taxon>
        <taxon>Pseudomonadati</taxon>
        <taxon>Planctomycetota</taxon>
        <taxon>Phycisphaerae</taxon>
        <taxon>Phycisphaerales</taxon>
        <taxon>Phycisphaeraceae</taxon>
        <taxon>Algisphaera</taxon>
    </lineage>
</organism>
<sequence length="166" mass="18685">MSTEADNLDPSPTAEAEPQEWYAPGLSFACTQCGNCCTGAPGYVWFDDDEAQAMADAVGVDKREFYQRYAKRKFGKWTLDEVKYQGQYDCVFLERDAQGKGRCSIYETRPTQCRTWPFWASNLASPRQWAEAAQDCPGMKLPDETGGKFVPIEDIRIELAKNPDGL</sequence>
<comment type="caution">
    <text evidence="1">The sequence shown here is derived from an EMBL/GenBank/DDBJ whole genome shotgun (WGS) entry which is preliminary data.</text>
</comment>
<dbReference type="PANTHER" id="PTHR35866:SF1">
    <property type="entry name" value="YKGJ FAMILY CYSTEINE CLUSTER PROTEIN"/>
    <property type="match status" value="1"/>
</dbReference>
<dbReference type="InterPro" id="IPR005358">
    <property type="entry name" value="Puta_zinc/iron-chelating_dom"/>
</dbReference>
<dbReference type="PANTHER" id="PTHR35866">
    <property type="entry name" value="PUTATIVE-RELATED"/>
    <property type="match status" value="1"/>
</dbReference>
<keyword evidence="2" id="KW-1185">Reference proteome</keyword>
<evidence type="ECO:0000313" key="2">
    <source>
        <dbReference type="Proteomes" id="UP000541810"/>
    </source>
</evidence>
<name>A0A7X0LJH5_9BACT</name>
<evidence type="ECO:0000313" key="1">
    <source>
        <dbReference type="EMBL" id="MBB6428611.1"/>
    </source>
</evidence>
<dbReference type="Proteomes" id="UP000541810">
    <property type="component" value="Unassembled WGS sequence"/>
</dbReference>
<dbReference type="Pfam" id="PF03692">
    <property type="entry name" value="CxxCxxCC"/>
    <property type="match status" value="1"/>
</dbReference>
<gene>
    <name evidence="1" type="ORF">HNQ40_000417</name>
</gene>